<evidence type="ECO:0000256" key="2">
    <source>
        <dbReference type="ARBA" id="ARBA00018008"/>
    </source>
</evidence>
<dbReference type="GO" id="GO:0021675">
    <property type="term" value="P:nerve development"/>
    <property type="evidence" value="ECO:0007669"/>
    <property type="project" value="TreeGrafter"/>
</dbReference>
<dbReference type="GO" id="GO:0030425">
    <property type="term" value="C:dendrite"/>
    <property type="evidence" value="ECO:0007669"/>
    <property type="project" value="TreeGrafter"/>
</dbReference>
<keyword evidence="8" id="KW-1185">Reference proteome</keyword>
<dbReference type="GO" id="GO:0007169">
    <property type="term" value="P:cell surface receptor protein tyrosine kinase signaling pathway"/>
    <property type="evidence" value="ECO:0007669"/>
    <property type="project" value="TreeGrafter"/>
</dbReference>
<dbReference type="GO" id="GO:0005615">
    <property type="term" value="C:extracellular space"/>
    <property type="evidence" value="ECO:0007669"/>
    <property type="project" value="TreeGrafter"/>
</dbReference>
<organism evidence="7 8">
    <name type="scientific">Triplophysa tibetana</name>
    <dbReference type="NCBI Taxonomy" id="1572043"/>
    <lineage>
        <taxon>Eukaryota</taxon>
        <taxon>Metazoa</taxon>
        <taxon>Chordata</taxon>
        <taxon>Craniata</taxon>
        <taxon>Vertebrata</taxon>
        <taxon>Euteleostomi</taxon>
        <taxon>Actinopterygii</taxon>
        <taxon>Neopterygii</taxon>
        <taxon>Teleostei</taxon>
        <taxon>Ostariophysi</taxon>
        <taxon>Cypriniformes</taxon>
        <taxon>Nemacheilidae</taxon>
        <taxon>Triplophysa</taxon>
    </lineage>
</organism>
<dbReference type="PROSITE" id="PS00248">
    <property type="entry name" value="NGF_1"/>
    <property type="match status" value="1"/>
</dbReference>
<accession>A0A5A9N970</accession>
<dbReference type="EMBL" id="SOYY01000021">
    <property type="protein sequence ID" value="KAA0705745.1"/>
    <property type="molecule type" value="Genomic_DNA"/>
</dbReference>
<dbReference type="InterPro" id="IPR029034">
    <property type="entry name" value="Cystine-knot_cytokine"/>
</dbReference>
<proteinExistence type="inferred from homology"/>
<feature type="region of interest" description="Disordered" evidence="4">
    <location>
        <begin position="321"/>
        <end position="340"/>
    </location>
</feature>
<dbReference type="AlphaFoldDB" id="A0A5A9N970"/>
<feature type="signal peptide" evidence="5">
    <location>
        <begin position="1"/>
        <end position="16"/>
    </location>
</feature>
<evidence type="ECO:0000256" key="1">
    <source>
        <dbReference type="ARBA" id="ARBA00010783"/>
    </source>
</evidence>
<keyword evidence="3" id="KW-0339">Growth factor</keyword>
<reference evidence="7 8" key="1">
    <citation type="journal article" date="2019" name="Mol. Ecol. Resour.">
        <title>Chromosome-level genome assembly of Triplophysa tibetana, a fish adapted to the harsh high-altitude environment of the Tibetan Plateau.</title>
        <authorList>
            <person name="Yang X."/>
            <person name="Liu H."/>
            <person name="Ma Z."/>
            <person name="Zou Y."/>
            <person name="Zou M."/>
            <person name="Mao Y."/>
            <person name="Li X."/>
            <person name="Wang H."/>
            <person name="Chen T."/>
            <person name="Wang W."/>
            <person name="Yang R."/>
        </authorList>
    </citation>
    <scope>NUCLEOTIDE SEQUENCE [LARGE SCALE GENOMIC DNA]</scope>
    <source>
        <strain evidence="7">TTIB1903HZAU</strain>
        <tissue evidence="7">Muscle</tissue>
    </source>
</reference>
<evidence type="ECO:0000313" key="7">
    <source>
        <dbReference type="EMBL" id="KAA0705745.1"/>
    </source>
</evidence>
<feature type="region of interest" description="Disordered" evidence="4">
    <location>
        <begin position="96"/>
        <end position="173"/>
    </location>
</feature>
<dbReference type="GO" id="GO:0038180">
    <property type="term" value="P:nerve growth factor signaling pathway"/>
    <property type="evidence" value="ECO:0007669"/>
    <property type="project" value="TreeGrafter"/>
</dbReference>
<evidence type="ECO:0000256" key="4">
    <source>
        <dbReference type="SAM" id="MobiDB-lite"/>
    </source>
</evidence>
<dbReference type="PANTHER" id="PTHR11589:SF8">
    <property type="entry name" value="NEUROTROPHIN-4"/>
    <property type="match status" value="1"/>
</dbReference>
<dbReference type="SMART" id="SM00140">
    <property type="entry name" value="NGF"/>
    <property type="match status" value="1"/>
</dbReference>
<feature type="compositionally biased region" description="Basic and acidic residues" evidence="4">
    <location>
        <begin position="97"/>
        <end position="107"/>
    </location>
</feature>
<feature type="chain" id="PRO_5022996242" description="Neurotrophin-4" evidence="5">
    <location>
        <begin position="17"/>
        <end position="481"/>
    </location>
</feature>
<evidence type="ECO:0000259" key="6">
    <source>
        <dbReference type="SMART" id="SM00140"/>
    </source>
</evidence>
<dbReference type="Proteomes" id="UP000324632">
    <property type="component" value="Chromosome 21"/>
</dbReference>
<dbReference type="GO" id="GO:0030424">
    <property type="term" value="C:axon"/>
    <property type="evidence" value="ECO:0007669"/>
    <property type="project" value="TreeGrafter"/>
</dbReference>
<dbReference type="InterPro" id="IPR019846">
    <property type="entry name" value="Nerve_growth_factor_CS"/>
</dbReference>
<dbReference type="InterPro" id="IPR002072">
    <property type="entry name" value="Nerve_growth_factor-rel"/>
</dbReference>
<dbReference type="PROSITE" id="PS50270">
    <property type="entry name" value="NGF_2"/>
    <property type="match status" value="1"/>
</dbReference>
<evidence type="ECO:0000256" key="5">
    <source>
        <dbReference type="SAM" id="SignalP"/>
    </source>
</evidence>
<dbReference type="Gene3D" id="2.10.90.10">
    <property type="entry name" value="Cystine-knot cytokines"/>
    <property type="match status" value="1"/>
</dbReference>
<gene>
    <name evidence="7" type="ORF">E1301_Tti004507</name>
</gene>
<dbReference type="Pfam" id="PF00243">
    <property type="entry name" value="NGF"/>
    <property type="match status" value="1"/>
</dbReference>
<dbReference type="PRINTS" id="PR00268">
    <property type="entry name" value="NGF"/>
</dbReference>
<comment type="caution">
    <text evidence="7">The sequence shown here is derived from an EMBL/GenBank/DDBJ whole genome shotgun (WGS) entry which is preliminary data.</text>
</comment>
<dbReference type="OrthoDB" id="8959386at2759"/>
<comment type="similarity">
    <text evidence="1">Belongs to the NGF-beta family.</text>
</comment>
<dbReference type="GO" id="GO:0050804">
    <property type="term" value="P:modulation of chemical synaptic transmission"/>
    <property type="evidence" value="ECO:0007669"/>
    <property type="project" value="TreeGrafter"/>
</dbReference>
<protein>
    <recommendedName>
        <fullName evidence="2">Neurotrophin-4</fullName>
    </recommendedName>
</protein>
<evidence type="ECO:0000313" key="8">
    <source>
        <dbReference type="Proteomes" id="UP000324632"/>
    </source>
</evidence>
<dbReference type="GO" id="GO:0005163">
    <property type="term" value="F:nerve growth factor receptor binding"/>
    <property type="evidence" value="ECO:0007669"/>
    <property type="project" value="TreeGrafter"/>
</dbReference>
<feature type="domain" description="Nerve growth factor-related" evidence="6">
    <location>
        <begin position="341"/>
        <end position="456"/>
    </location>
</feature>
<dbReference type="InterPro" id="IPR020408">
    <property type="entry name" value="Nerve_growth_factor-like"/>
</dbReference>
<dbReference type="GO" id="GO:0048812">
    <property type="term" value="P:neuron projection morphogenesis"/>
    <property type="evidence" value="ECO:0007669"/>
    <property type="project" value="TreeGrafter"/>
</dbReference>
<dbReference type="GO" id="GO:0043524">
    <property type="term" value="P:negative regulation of neuron apoptotic process"/>
    <property type="evidence" value="ECO:0007669"/>
    <property type="project" value="TreeGrafter"/>
</dbReference>
<feature type="compositionally biased region" description="Basic and acidic residues" evidence="4">
    <location>
        <begin position="119"/>
        <end position="145"/>
    </location>
</feature>
<keyword evidence="5" id="KW-0732">Signal</keyword>
<dbReference type="PANTHER" id="PTHR11589">
    <property type="entry name" value="NERVE GROWTH FACTOR NGF -RELATED"/>
    <property type="match status" value="1"/>
</dbReference>
<dbReference type="SUPFAM" id="SSF57501">
    <property type="entry name" value="Cystine-knot cytokines"/>
    <property type="match status" value="1"/>
</dbReference>
<dbReference type="GO" id="GO:0008083">
    <property type="term" value="F:growth factor activity"/>
    <property type="evidence" value="ECO:0007669"/>
    <property type="project" value="UniProtKB-KW"/>
</dbReference>
<dbReference type="GO" id="GO:0008021">
    <property type="term" value="C:synaptic vesicle"/>
    <property type="evidence" value="ECO:0007669"/>
    <property type="project" value="TreeGrafter"/>
</dbReference>
<evidence type="ECO:0000256" key="3">
    <source>
        <dbReference type="ARBA" id="ARBA00023030"/>
    </source>
</evidence>
<sequence>MHWLPLVAMVIASALPFPQSPVPRLVAATIEPGRNDSNSSSFSTADISIPVNVTMDNISHDAVVFPNLSDSTHDKVLYRTVDTDKHSKVTDSTITYVEDHTSRRPNQEELENILSKNTQKKEYTDRGKTTGEDASKSHDRREYKSQKHASSQNNNVLKDYQPENTFHKESRNEAETFFKDDTQSRMKNGLVEGSNVRKVSQMQDEMQSGGSSKEEESLEHVEGEVEMPIKTLKEGLGAGLGFRLDVGMREEDEMFLLDAHPRVLFSSALSPPKHPPLLLMLELGLLADDVEESHAMDVAPPTQGESYRNLLLGLSDSNGPSSFLTSSHKPSVRRKRHIGQNAQGRELSVCEAESVWVTDKKTAVDQNKVNVTILPVIQTQTGPLKQYFYETRCRKPSQEGKGEGLGVEGTGCLGVDKKHWMSKCETKQTYVRALTSDVNKRTGWRWIRINSSCVCVLLTRGSYNRETKTERGRDREGKRYK</sequence>
<name>A0A5A9N970_9TELE</name>